<keyword evidence="2" id="KW-0732">Signal</keyword>
<protein>
    <submittedName>
        <fullName evidence="3">Uncharacterized protein</fullName>
    </submittedName>
</protein>
<feature type="compositionally biased region" description="Polar residues" evidence="1">
    <location>
        <begin position="40"/>
        <end position="53"/>
    </location>
</feature>
<name>A0A4Y9XRF5_9AGAM</name>
<sequence length="101" mass="10799">MLARLALLSFVLTAIAAPAPQGYSSVYDYPPSSVDAYDPPSSTDAYDLPTSTDVYDGPLNSAFPPPPKPSYYGEGDSDRRAVVEDINDLLNSVLDDLQNGL</sequence>
<accession>A0A4Y9XRF5</accession>
<evidence type="ECO:0000256" key="1">
    <source>
        <dbReference type="SAM" id="MobiDB-lite"/>
    </source>
</evidence>
<gene>
    <name evidence="3" type="ORF">EVG20_g10458</name>
</gene>
<dbReference type="Proteomes" id="UP000298327">
    <property type="component" value="Unassembled WGS sequence"/>
</dbReference>
<proteinExistence type="predicted"/>
<evidence type="ECO:0000256" key="2">
    <source>
        <dbReference type="SAM" id="SignalP"/>
    </source>
</evidence>
<evidence type="ECO:0000313" key="4">
    <source>
        <dbReference type="Proteomes" id="UP000298327"/>
    </source>
</evidence>
<evidence type="ECO:0000313" key="3">
    <source>
        <dbReference type="EMBL" id="TFY52655.1"/>
    </source>
</evidence>
<comment type="caution">
    <text evidence="3">The sequence shown here is derived from an EMBL/GenBank/DDBJ whole genome shotgun (WGS) entry which is preliminary data.</text>
</comment>
<organism evidence="3 4">
    <name type="scientific">Dentipellis fragilis</name>
    <dbReference type="NCBI Taxonomy" id="205917"/>
    <lineage>
        <taxon>Eukaryota</taxon>
        <taxon>Fungi</taxon>
        <taxon>Dikarya</taxon>
        <taxon>Basidiomycota</taxon>
        <taxon>Agaricomycotina</taxon>
        <taxon>Agaricomycetes</taxon>
        <taxon>Russulales</taxon>
        <taxon>Hericiaceae</taxon>
        <taxon>Dentipellis</taxon>
    </lineage>
</organism>
<feature type="chain" id="PRO_5021262339" evidence="2">
    <location>
        <begin position="17"/>
        <end position="101"/>
    </location>
</feature>
<dbReference type="AlphaFoldDB" id="A0A4Y9XRF5"/>
<feature type="region of interest" description="Disordered" evidence="1">
    <location>
        <begin position="35"/>
        <end position="77"/>
    </location>
</feature>
<dbReference type="EMBL" id="SEOQ01001271">
    <property type="protein sequence ID" value="TFY52655.1"/>
    <property type="molecule type" value="Genomic_DNA"/>
</dbReference>
<keyword evidence="4" id="KW-1185">Reference proteome</keyword>
<reference evidence="3 4" key="1">
    <citation type="submission" date="2019-02" db="EMBL/GenBank/DDBJ databases">
        <title>Genome sequencing of the rare red list fungi Dentipellis fragilis.</title>
        <authorList>
            <person name="Buettner E."/>
            <person name="Kellner H."/>
        </authorList>
    </citation>
    <scope>NUCLEOTIDE SEQUENCE [LARGE SCALE GENOMIC DNA]</scope>
    <source>
        <strain evidence="3 4">DSM 105465</strain>
    </source>
</reference>
<feature type="signal peptide" evidence="2">
    <location>
        <begin position="1"/>
        <end position="16"/>
    </location>
</feature>